<dbReference type="EMBL" id="JAPYKS010000050">
    <property type="protein sequence ID" value="MEI9413111.1"/>
    <property type="molecule type" value="Genomic_DNA"/>
</dbReference>
<feature type="chain" id="PRO_5045884546" evidence="3">
    <location>
        <begin position="28"/>
        <end position="475"/>
    </location>
</feature>
<evidence type="ECO:0000256" key="2">
    <source>
        <dbReference type="ARBA" id="ARBA00022801"/>
    </source>
</evidence>
<name>A0ABU8L6R0_9HYPH</name>
<dbReference type="InterPro" id="IPR050287">
    <property type="entry name" value="MTA/SAH_deaminase"/>
</dbReference>
<feature type="domain" description="Amidohydrolase-related" evidence="4">
    <location>
        <begin position="263"/>
        <end position="407"/>
    </location>
</feature>
<dbReference type="Gene3D" id="3.20.20.140">
    <property type="entry name" value="Metal-dependent hydrolases"/>
    <property type="match status" value="2"/>
</dbReference>
<dbReference type="PANTHER" id="PTHR43794">
    <property type="entry name" value="AMINOHYDROLASE SSNA-RELATED"/>
    <property type="match status" value="1"/>
</dbReference>
<organism evidence="5 6">
    <name type="scientific">Mesorhizobium salmacidum</name>
    <dbReference type="NCBI Taxonomy" id="3015171"/>
    <lineage>
        <taxon>Bacteria</taxon>
        <taxon>Pseudomonadati</taxon>
        <taxon>Pseudomonadota</taxon>
        <taxon>Alphaproteobacteria</taxon>
        <taxon>Hyphomicrobiales</taxon>
        <taxon>Phyllobacteriaceae</taxon>
        <taxon>Mesorhizobium</taxon>
    </lineage>
</organism>
<accession>A0ABU8L6R0</accession>
<dbReference type="SUPFAM" id="SSF51338">
    <property type="entry name" value="Composite domain of metallo-dependent hydrolases"/>
    <property type="match status" value="1"/>
</dbReference>
<evidence type="ECO:0000256" key="1">
    <source>
        <dbReference type="ARBA" id="ARBA00006745"/>
    </source>
</evidence>
<reference evidence="5 6" key="1">
    <citation type="submission" date="2022-12" db="EMBL/GenBank/DDBJ databases">
        <authorList>
            <person name="Muema E."/>
        </authorList>
    </citation>
    <scope>NUCLEOTIDE SEQUENCE [LARGE SCALE GENOMIC DNA]</scope>
    <source>
        <strain evidence="6">1326</strain>
    </source>
</reference>
<comment type="caution">
    <text evidence="5">The sequence shown here is derived from an EMBL/GenBank/DDBJ whole genome shotgun (WGS) entry which is preliminary data.</text>
</comment>
<dbReference type="PANTHER" id="PTHR43794:SF11">
    <property type="entry name" value="AMIDOHYDROLASE-RELATED DOMAIN-CONTAINING PROTEIN"/>
    <property type="match status" value="1"/>
</dbReference>
<dbReference type="InterPro" id="IPR032466">
    <property type="entry name" value="Metal_Hydrolase"/>
</dbReference>
<evidence type="ECO:0000259" key="4">
    <source>
        <dbReference type="Pfam" id="PF01979"/>
    </source>
</evidence>
<keyword evidence="3" id="KW-0732">Signal</keyword>
<keyword evidence="6" id="KW-1185">Reference proteome</keyword>
<dbReference type="InterPro" id="IPR011059">
    <property type="entry name" value="Metal-dep_hydrolase_composite"/>
</dbReference>
<dbReference type="RefSeq" id="WP_337109431.1">
    <property type="nucleotide sequence ID" value="NZ_JAPYKS010000050.1"/>
</dbReference>
<protein>
    <submittedName>
        <fullName evidence="5">Amidohydrolase family protein</fullName>
    </submittedName>
</protein>
<comment type="similarity">
    <text evidence="1">Belongs to the metallo-dependent hydrolases superfamily. ATZ/TRZ family.</text>
</comment>
<dbReference type="Gene3D" id="2.30.40.10">
    <property type="entry name" value="Urease, subunit C, domain 1"/>
    <property type="match status" value="1"/>
</dbReference>
<gene>
    <name evidence="5" type="ORF">O7A60_30855</name>
</gene>
<keyword evidence="2" id="KW-0378">Hydrolase</keyword>
<dbReference type="InterPro" id="IPR006680">
    <property type="entry name" value="Amidohydro-rel"/>
</dbReference>
<dbReference type="Proteomes" id="UP001387293">
    <property type="component" value="Unassembled WGS sequence"/>
</dbReference>
<proteinExistence type="inferred from homology"/>
<dbReference type="SUPFAM" id="SSF51556">
    <property type="entry name" value="Metallo-dependent hydrolases"/>
    <property type="match status" value="1"/>
</dbReference>
<sequence>MYRFVSITARSLAAILLATLSLADASADDWTLSGVMLAPSGTIIPDGAIAVSGQKITSAGESSTVPSSATAIKVPGIILPGFIDLHNHLTWNILPRWLPGRTFANRYEWQDSAEYDRFLTTPHNLALNAAACESEIYAEVKALAGGATSVVGSLLPGSHPENAKCVKGLARNLDVASGLPFTPPAADDPCNKGAGSAIPLDVVDYEVFPLEMPHARLDYLLCELGTGNLRSLIVPLSEGSAGDSGAHREFTMFSKSSTMPPGLIFVHGTALRPEDFAKMTGVGLVWSPRSNDELYGSTTNIAAAQQAKIAVSIAPDWSPSGSAGVLQEIAYAARHHFIAADQLIDMATGSPAKMARLDAQIGTLAAGKFADIIVVDAKIDTTSKRPLDPVVKASPADIELVVVGGQALYGDPALLAKFLPQGTKLDTLTVCGVQKAVYLGQSGAADLGKNLSDIQATLNDALAKAGSKIPDIECY</sequence>
<evidence type="ECO:0000256" key="3">
    <source>
        <dbReference type="SAM" id="SignalP"/>
    </source>
</evidence>
<evidence type="ECO:0000313" key="5">
    <source>
        <dbReference type="EMBL" id="MEI9413111.1"/>
    </source>
</evidence>
<evidence type="ECO:0000313" key="6">
    <source>
        <dbReference type="Proteomes" id="UP001387293"/>
    </source>
</evidence>
<dbReference type="Pfam" id="PF01979">
    <property type="entry name" value="Amidohydro_1"/>
    <property type="match status" value="1"/>
</dbReference>
<feature type="signal peptide" evidence="3">
    <location>
        <begin position="1"/>
        <end position="27"/>
    </location>
</feature>